<dbReference type="RefSeq" id="WP_282735819.1">
    <property type="nucleotide sequence ID" value="NZ_JASCQP010000028.1"/>
</dbReference>
<proteinExistence type="predicted"/>
<organism evidence="1 2">
    <name type="scientific">Halomonas rhizosphaerae</name>
    <dbReference type="NCBI Taxonomy" id="3043296"/>
    <lineage>
        <taxon>Bacteria</taxon>
        <taxon>Pseudomonadati</taxon>
        <taxon>Pseudomonadota</taxon>
        <taxon>Gammaproteobacteria</taxon>
        <taxon>Oceanospirillales</taxon>
        <taxon>Halomonadaceae</taxon>
        <taxon>Halomonas</taxon>
    </lineage>
</organism>
<accession>A0ABT6V4K1</accession>
<dbReference type="EMBL" id="JASCQP010000028">
    <property type="protein sequence ID" value="MDI5891877.1"/>
    <property type="molecule type" value="Genomic_DNA"/>
</dbReference>
<protein>
    <recommendedName>
        <fullName evidence="3">ATP-binding protein</fullName>
    </recommendedName>
</protein>
<reference evidence="1 2" key="1">
    <citation type="submission" date="2023-04" db="EMBL/GenBank/DDBJ databases">
        <title>Halomonas strains isolated from rhizosphere soil.</title>
        <authorList>
            <person name="Xu L."/>
            <person name="Sun J.-Q."/>
        </authorList>
    </citation>
    <scope>NUCLEOTIDE SEQUENCE [LARGE SCALE GENOMIC DNA]</scope>
    <source>
        <strain evidence="1 2">LR5S20</strain>
    </source>
</reference>
<evidence type="ECO:0000313" key="2">
    <source>
        <dbReference type="Proteomes" id="UP001225957"/>
    </source>
</evidence>
<sequence>MSNYPSMVLVDEGLSHHFTNELCVLSRDNPTDFNVIMDNRAVINLTATAETINSRIRYRKKTAGRMLPCHRGKSNDELLSFNIQVMQGRATLARLMEDSGLPALTIDMETDVTFIIDKIKRFMLELQDSPSIKKSCIDS</sequence>
<name>A0ABT6V4K1_9GAMM</name>
<keyword evidence="2" id="KW-1185">Reference proteome</keyword>
<comment type="caution">
    <text evidence="1">The sequence shown here is derived from an EMBL/GenBank/DDBJ whole genome shotgun (WGS) entry which is preliminary data.</text>
</comment>
<gene>
    <name evidence="1" type="ORF">QLQ83_12315</name>
</gene>
<evidence type="ECO:0008006" key="3">
    <source>
        <dbReference type="Google" id="ProtNLM"/>
    </source>
</evidence>
<evidence type="ECO:0000313" key="1">
    <source>
        <dbReference type="EMBL" id="MDI5891877.1"/>
    </source>
</evidence>
<dbReference type="Proteomes" id="UP001225957">
    <property type="component" value="Unassembled WGS sequence"/>
</dbReference>